<dbReference type="InterPro" id="IPR006357">
    <property type="entry name" value="HAD-SF_hydro_IIA"/>
</dbReference>
<dbReference type="InterPro" id="IPR023214">
    <property type="entry name" value="HAD_sf"/>
</dbReference>
<dbReference type="SUPFAM" id="SSF56784">
    <property type="entry name" value="HAD-like"/>
    <property type="match status" value="1"/>
</dbReference>
<dbReference type="PANTHER" id="PTHR19288:SF95">
    <property type="entry name" value="D-GLYCEROL 3-PHOSPHATE PHOSPHATASE"/>
    <property type="match status" value="1"/>
</dbReference>
<dbReference type="GO" id="GO:0016787">
    <property type="term" value="F:hydrolase activity"/>
    <property type="evidence" value="ECO:0007669"/>
    <property type="project" value="UniProtKB-KW"/>
</dbReference>
<dbReference type="NCBIfam" id="TIGR01460">
    <property type="entry name" value="HAD-SF-IIA"/>
    <property type="match status" value="1"/>
</dbReference>
<dbReference type="InterPro" id="IPR036412">
    <property type="entry name" value="HAD-like_sf"/>
</dbReference>
<proteinExistence type="predicted"/>
<dbReference type="Pfam" id="PF13242">
    <property type="entry name" value="Hydrolase_like"/>
    <property type="match status" value="1"/>
</dbReference>
<evidence type="ECO:0000313" key="2">
    <source>
        <dbReference type="Proteomes" id="UP001238805"/>
    </source>
</evidence>
<dbReference type="PANTHER" id="PTHR19288">
    <property type="entry name" value="4-NITROPHENYLPHOSPHATASE-RELATED"/>
    <property type="match status" value="1"/>
</dbReference>
<keyword evidence="2" id="KW-1185">Reference proteome</keyword>
<keyword evidence="1" id="KW-0378">Hydrolase</keyword>
<reference evidence="1 2" key="1">
    <citation type="submission" date="2023-05" db="EMBL/GenBank/DDBJ databases">
        <title>Corynebacterium suedekumii sp. nov. and Corynebacterium breve sp. nov. isolated from raw cow's milk.</title>
        <authorList>
            <person name="Baer M.K."/>
            <person name="Mehl L."/>
            <person name="Hellmuth R."/>
            <person name="Marke G."/>
            <person name="Lipski A."/>
        </authorList>
    </citation>
    <scope>NUCLEOTIDE SEQUENCE [LARGE SCALE GENOMIC DNA]</scope>
    <source>
        <strain evidence="1 2">LM112</strain>
    </source>
</reference>
<sequence length="330" mass="34839">MSLLSTYDALLLDLDGTVWEGGRAIDGAVEAINSATDAGIRGIYVTNNAMRGPEVVAEKLRGIGLTATEDDVVTSAQAAIDMAAEMLEPGDRVYVVGTDSFKELASRAGYTVVDSADDEPKAVLHGMNPNAGWRELSEAALAIRAGARYFVSNLDTTLPTERGLMVGNGSMVAAVISATGARPYSAGKPGPAMFHSAATRINASTPLAVGDRLDTDIEGGNAAGMDTFQVLTGVSGQLALLEARKEQRPTYIAESLTDLTKSRDELRPGAQGGFTARIDGDDILLERGTAESTSIQALRTVLQVAWAQSKEPNLIRPMSEHAERAVSGWW</sequence>
<dbReference type="Gene3D" id="3.40.50.1000">
    <property type="entry name" value="HAD superfamily/HAD-like"/>
    <property type="match status" value="2"/>
</dbReference>
<evidence type="ECO:0000313" key="1">
    <source>
        <dbReference type="EMBL" id="WIM69665.1"/>
    </source>
</evidence>
<dbReference type="Proteomes" id="UP001238805">
    <property type="component" value="Chromosome"/>
</dbReference>
<dbReference type="Pfam" id="PF13344">
    <property type="entry name" value="Hydrolase_6"/>
    <property type="match status" value="1"/>
</dbReference>
<accession>A0ABY8VQ25</accession>
<name>A0ABY8VQ25_9CORY</name>
<protein>
    <submittedName>
        <fullName evidence="1">HAD-IIA family hydrolase</fullName>
    </submittedName>
</protein>
<organism evidence="1 2">
    <name type="scientific">Corynebacterium suedekumii</name>
    <dbReference type="NCBI Taxonomy" id="3049801"/>
    <lineage>
        <taxon>Bacteria</taxon>
        <taxon>Bacillati</taxon>
        <taxon>Actinomycetota</taxon>
        <taxon>Actinomycetes</taxon>
        <taxon>Mycobacteriales</taxon>
        <taxon>Corynebacteriaceae</taxon>
        <taxon>Corynebacterium</taxon>
    </lineage>
</organism>
<dbReference type="EMBL" id="CP126970">
    <property type="protein sequence ID" value="WIM69665.1"/>
    <property type="molecule type" value="Genomic_DNA"/>
</dbReference>
<dbReference type="RefSeq" id="WP_284874259.1">
    <property type="nucleotide sequence ID" value="NZ_CP126970.1"/>
</dbReference>
<gene>
    <name evidence="1" type="ORF">QP029_10550</name>
</gene>